<dbReference type="WBParaSite" id="EVEC_0000255201-mRNA-1">
    <property type="protein sequence ID" value="EVEC_0000255201-mRNA-1"/>
    <property type="gene ID" value="EVEC_0000255201"/>
</dbReference>
<dbReference type="AlphaFoldDB" id="A0A0N4UYA5"/>
<proteinExistence type="predicted"/>
<protein>
    <submittedName>
        <fullName evidence="3">Proteasome assembly chaperone 3</fullName>
    </submittedName>
</protein>
<evidence type="ECO:0000313" key="3">
    <source>
        <dbReference type="WBParaSite" id="EVEC_0000255201-mRNA-1"/>
    </source>
</evidence>
<sequence length="88" mass="9702">MQQNAQAVRPRVKITDMPFPVANAQALSRITWTMIGTSQKDLIYCVSEDPASQLRFVCINCMERNVTDLINVLSSAQDLTGSAGFPVQ</sequence>
<dbReference type="OrthoDB" id="6107927at2759"/>
<dbReference type="EMBL" id="UXUI01007345">
    <property type="protein sequence ID" value="VDD87117.1"/>
    <property type="molecule type" value="Genomic_DNA"/>
</dbReference>
<name>A0A0N4UYA5_ENTVE</name>
<dbReference type="Proteomes" id="UP000274131">
    <property type="component" value="Unassembled WGS sequence"/>
</dbReference>
<keyword evidence="2" id="KW-1185">Reference proteome</keyword>
<evidence type="ECO:0000313" key="2">
    <source>
        <dbReference type="Proteomes" id="UP000274131"/>
    </source>
</evidence>
<accession>A0A0N4UYA5</accession>
<organism evidence="3">
    <name type="scientific">Enterobius vermicularis</name>
    <name type="common">Human pinworm</name>
    <dbReference type="NCBI Taxonomy" id="51028"/>
    <lineage>
        <taxon>Eukaryota</taxon>
        <taxon>Metazoa</taxon>
        <taxon>Ecdysozoa</taxon>
        <taxon>Nematoda</taxon>
        <taxon>Chromadorea</taxon>
        <taxon>Rhabditida</taxon>
        <taxon>Spirurina</taxon>
        <taxon>Oxyuridomorpha</taxon>
        <taxon>Oxyuroidea</taxon>
        <taxon>Oxyuridae</taxon>
        <taxon>Enterobius</taxon>
    </lineage>
</organism>
<gene>
    <name evidence="1" type="ORF">EVEC_LOCUS2260</name>
</gene>
<reference evidence="1 2" key="2">
    <citation type="submission" date="2018-10" db="EMBL/GenBank/DDBJ databases">
        <authorList>
            <consortium name="Pathogen Informatics"/>
        </authorList>
    </citation>
    <scope>NUCLEOTIDE SEQUENCE [LARGE SCALE GENOMIC DNA]</scope>
</reference>
<evidence type="ECO:0000313" key="1">
    <source>
        <dbReference type="EMBL" id="VDD87117.1"/>
    </source>
</evidence>
<dbReference type="STRING" id="51028.A0A0N4UYA5"/>
<reference evidence="3" key="1">
    <citation type="submission" date="2017-02" db="UniProtKB">
        <authorList>
            <consortium name="WormBaseParasite"/>
        </authorList>
    </citation>
    <scope>IDENTIFICATION</scope>
</reference>